<dbReference type="PROSITE" id="PS00061">
    <property type="entry name" value="ADH_SHORT"/>
    <property type="match status" value="1"/>
</dbReference>
<reference evidence="5" key="1">
    <citation type="journal article" date="2023" name="Mol. Phylogenet. Evol.">
        <title>Genome-scale phylogeny and comparative genomics of the fungal order Sordariales.</title>
        <authorList>
            <person name="Hensen N."/>
            <person name="Bonometti L."/>
            <person name="Westerberg I."/>
            <person name="Brannstrom I.O."/>
            <person name="Guillou S."/>
            <person name="Cros-Aarteil S."/>
            <person name="Calhoun S."/>
            <person name="Haridas S."/>
            <person name="Kuo A."/>
            <person name="Mondo S."/>
            <person name="Pangilinan J."/>
            <person name="Riley R."/>
            <person name="LaButti K."/>
            <person name="Andreopoulos B."/>
            <person name="Lipzen A."/>
            <person name="Chen C."/>
            <person name="Yan M."/>
            <person name="Daum C."/>
            <person name="Ng V."/>
            <person name="Clum A."/>
            <person name="Steindorff A."/>
            <person name="Ohm R.A."/>
            <person name="Martin F."/>
            <person name="Silar P."/>
            <person name="Natvig D.O."/>
            <person name="Lalanne C."/>
            <person name="Gautier V."/>
            <person name="Ament-Velasquez S.L."/>
            <person name="Kruys A."/>
            <person name="Hutchinson M.I."/>
            <person name="Powell A.J."/>
            <person name="Barry K."/>
            <person name="Miller A.N."/>
            <person name="Grigoriev I.V."/>
            <person name="Debuchy R."/>
            <person name="Gladieux P."/>
            <person name="Hiltunen Thoren M."/>
            <person name="Johannesson H."/>
        </authorList>
    </citation>
    <scope>NUCLEOTIDE SEQUENCE [LARGE SCALE GENOMIC DNA]</scope>
    <source>
        <strain evidence="5">CBS 284.82</strain>
    </source>
</reference>
<evidence type="ECO:0000256" key="1">
    <source>
        <dbReference type="ARBA" id="ARBA00006484"/>
    </source>
</evidence>
<keyword evidence="3" id="KW-0560">Oxidoreductase</keyword>
<keyword evidence="5" id="KW-1185">Reference proteome</keyword>
<dbReference type="PANTHER" id="PTHR43180">
    <property type="entry name" value="3-OXOACYL-(ACYL-CARRIER-PROTEIN) REDUCTASE (AFU_ORTHOLOGUE AFUA_6G11210)"/>
    <property type="match status" value="1"/>
</dbReference>
<dbReference type="Gene3D" id="3.40.50.720">
    <property type="entry name" value="NAD(P)-binding Rossmann-like Domain"/>
    <property type="match status" value="1"/>
</dbReference>
<comment type="caution">
    <text evidence="4">The sequence shown here is derived from an EMBL/GenBank/DDBJ whole genome shotgun (WGS) entry which is preliminary data.</text>
</comment>
<dbReference type="AlphaFoldDB" id="A0AAN6P7Y8"/>
<dbReference type="InterPro" id="IPR002347">
    <property type="entry name" value="SDR_fam"/>
</dbReference>
<proteinExistence type="inferred from homology"/>
<comment type="similarity">
    <text evidence="1">Belongs to the short-chain dehydrogenases/reductases (SDR) family.</text>
</comment>
<organism evidence="4 5">
    <name type="scientific">Parachaetomium inaequale</name>
    <dbReference type="NCBI Taxonomy" id="2588326"/>
    <lineage>
        <taxon>Eukaryota</taxon>
        <taxon>Fungi</taxon>
        <taxon>Dikarya</taxon>
        <taxon>Ascomycota</taxon>
        <taxon>Pezizomycotina</taxon>
        <taxon>Sordariomycetes</taxon>
        <taxon>Sordariomycetidae</taxon>
        <taxon>Sordariales</taxon>
        <taxon>Chaetomiaceae</taxon>
        <taxon>Parachaetomium</taxon>
    </lineage>
</organism>
<dbReference type="InterPro" id="IPR020904">
    <property type="entry name" value="Sc_DH/Rdtase_CS"/>
</dbReference>
<dbReference type="Pfam" id="PF00106">
    <property type="entry name" value="adh_short"/>
    <property type="match status" value="1"/>
</dbReference>
<dbReference type="Proteomes" id="UP001303115">
    <property type="component" value="Unassembled WGS sequence"/>
</dbReference>
<evidence type="ECO:0000313" key="5">
    <source>
        <dbReference type="Proteomes" id="UP001303115"/>
    </source>
</evidence>
<evidence type="ECO:0000256" key="2">
    <source>
        <dbReference type="ARBA" id="ARBA00022857"/>
    </source>
</evidence>
<gene>
    <name evidence="4" type="ORF">C8A01DRAFT_41527</name>
</gene>
<name>A0AAN6P7Y8_9PEZI</name>
<dbReference type="PANTHER" id="PTHR43180:SF31">
    <property type="entry name" value="CHAIN DEHYDROGENASE_REDUCTASE, PUTATIVE (AFU_ORTHOLOGUE AFUA_2G16570)-RELATED"/>
    <property type="match status" value="1"/>
</dbReference>
<evidence type="ECO:0000313" key="4">
    <source>
        <dbReference type="EMBL" id="KAK4032033.1"/>
    </source>
</evidence>
<dbReference type="GO" id="GO:0016491">
    <property type="term" value="F:oxidoreductase activity"/>
    <property type="evidence" value="ECO:0007669"/>
    <property type="project" value="UniProtKB-KW"/>
</dbReference>
<dbReference type="EMBL" id="MU854659">
    <property type="protein sequence ID" value="KAK4032033.1"/>
    <property type="molecule type" value="Genomic_DNA"/>
</dbReference>
<dbReference type="PRINTS" id="PR00081">
    <property type="entry name" value="GDHRDH"/>
</dbReference>
<dbReference type="InterPro" id="IPR036291">
    <property type="entry name" value="NAD(P)-bd_dom_sf"/>
</dbReference>
<evidence type="ECO:0000256" key="3">
    <source>
        <dbReference type="ARBA" id="ARBA00023002"/>
    </source>
</evidence>
<keyword evidence="2" id="KW-0521">NADP</keyword>
<accession>A0AAN6P7Y8</accession>
<dbReference type="SUPFAM" id="SSF51735">
    <property type="entry name" value="NAD(P)-binding Rossmann-fold domains"/>
    <property type="match status" value="1"/>
</dbReference>
<sequence length="302" mass="33176">MPPYSMSAPVNCDVDFETKHLAGKTAVVTGGASGIGEAYVRALHAAGITVVIGDRDSKRGKALAAELKGSRYVQCDVTDWEDQVRLFKTAADVSPTGRVHYVVANAASLATMRSLRSEPKKPDLSIIEINLHGTLYTTKLALHYFISQNGTEPSPEQEDRCLVLIGSGAAFLDVPRTPQYCGTKWATKGIMHALRRTAFFHGSRVNVTSPWYVRTSILPQETFDQVEQSGVEFATKEDAGQCLLRILSDPTVNGRSLFLSPRKWAPRGYLDLDHEDYPGNELVQEIQADQIRNAPVELGLFP</sequence>
<protein>
    <submittedName>
        <fullName evidence="4">Uncharacterized protein</fullName>
    </submittedName>
</protein>